<organism evidence="2 3">
    <name type="scientific">Exidia glandulosa HHB12029</name>
    <dbReference type="NCBI Taxonomy" id="1314781"/>
    <lineage>
        <taxon>Eukaryota</taxon>
        <taxon>Fungi</taxon>
        <taxon>Dikarya</taxon>
        <taxon>Basidiomycota</taxon>
        <taxon>Agaricomycotina</taxon>
        <taxon>Agaricomycetes</taxon>
        <taxon>Auriculariales</taxon>
        <taxon>Exidiaceae</taxon>
        <taxon>Exidia</taxon>
    </lineage>
</organism>
<dbReference type="AlphaFoldDB" id="A0A166B5E6"/>
<evidence type="ECO:0000313" key="3">
    <source>
        <dbReference type="Proteomes" id="UP000077266"/>
    </source>
</evidence>
<dbReference type="Proteomes" id="UP000077266">
    <property type="component" value="Unassembled WGS sequence"/>
</dbReference>
<feature type="signal peptide" evidence="1">
    <location>
        <begin position="1"/>
        <end position="24"/>
    </location>
</feature>
<gene>
    <name evidence="2" type="ORF">EXIGLDRAFT_729188</name>
</gene>
<proteinExistence type="predicted"/>
<keyword evidence="3" id="KW-1185">Reference proteome</keyword>
<dbReference type="InParanoid" id="A0A166B5E6"/>
<evidence type="ECO:0000313" key="2">
    <source>
        <dbReference type="EMBL" id="KZV98019.1"/>
    </source>
</evidence>
<name>A0A166B5E6_EXIGL</name>
<protein>
    <submittedName>
        <fullName evidence="2">Uncharacterized protein</fullName>
    </submittedName>
</protein>
<dbReference type="EMBL" id="KV425923">
    <property type="protein sequence ID" value="KZV98019.1"/>
    <property type="molecule type" value="Genomic_DNA"/>
</dbReference>
<feature type="chain" id="PRO_5007871047" evidence="1">
    <location>
        <begin position="25"/>
        <end position="302"/>
    </location>
</feature>
<reference evidence="2 3" key="1">
    <citation type="journal article" date="2016" name="Mol. Biol. Evol.">
        <title>Comparative Genomics of Early-Diverging Mushroom-Forming Fungi Provides Insights into the Origins of Lignocellulose Decay Capabilities.</title>
        <authorList>
            <person name="Nagy L.G."/>
            <person name="Riley R."/>
            <person name="Tritt A."/>
            <person name="Adam C."/>
            <person name="Daum C."/>
            <person name="Floudas D."/>
            <person name="Sun H."/>
            <person name="Yadav J.S."/>
            <person name="Pangilinan J."/>
            <person name="Larsson K.H."/>
            <person name="Matsuura K."/>
            <person name="Barry K."/>
            <person name="Labutti K."/>
            <person name="Kuo R."/>
            <person name="Ohm R.A."/>
            <person name="Bhattacharya S.S."/>
            <person name="Shirouzu T."/>
            <person name="Yoshinaga Y."/>
            <person name="Martin F.M."/>
            <person name="Grigoriev I.V."/>
            <person name="Hibbett D.S."/>
        </authorList>
    </citation>
    <scope>NUCLEOTIDE SEQUENCE [LARGE SCALE GENOMIC DNA]</scope>
    <source>
        <strain evidence="2 3">HHB12029</strain>
    </source>
</reference>
<evidence type="ECO:0000256" key="1">
    <source>
        <dbReference type="SAM" id="SignalP"/>
    </source>
</evidence>
<accession>A0A166B5E6</accession>
<keyword evidence="1" id="KW-0732">Signal</keyword>
<sequence>MDERQTLPPEIILLIAECAALCAAQDPLNMGWAASLCLVCRSFRSAVTPILYAHVVITEDNMEHLSFLAHKAPEVLLYTRSVTFHSIPILKHGAVEYFFGRLAHLRAFTGPNFLLDRICSVNEHLTIPTIFLTDAVTTSHFHYCLSGYAHSIMERATRLHIVIFLGEHHNEFSPVEVFLEYLIVDVLTDGEIGWVRTPGLLQHFSNALNRLGSLRRILFRPRCLSPGFTVERFYSAAEEWGERKRDSRIWIDDTVSPSWVDDDGTDVHETLHLQDAVVGDELWLRGRQLCPTSVPAPVANKQ</sequence>